<gene>
    <name evidence="10" type="primary">bprV_1</name>
    <name evidence="10" type="ORF">Mgrana_00171</name>
</gene>
<dbReference type="InterPro" id="IPR036852">
    <property type="entry name" value="Peptidase_S8/S53_dom_sf"/>
</dbReference>
<dbReference type="Proteomes" id="UP000266178">
    <property type="component" value="Unassembled WGS sequence"/>
</dbReference>
<evidence type="ECO:0000313" key="10">
    <source>
        <dbReference type="EMBL" id="RIH93822.1"/>
    </source>
</evidence>
<evidence type="ECO:0000259" key="9">
    <source>
        <dbReference type="Pfam" id="PF22148"/>
    </source>
</evidence>
<evidence type="ECO:0000256" key="2">
    <source>
        <dbReference type="ARBA" id="ARBA00022670"/>
    </source>
</evidence>
<keyword evidence="4 5" id="KW-0720">Serine protease</keyword>
<feature type="domain" description="BIG2" evidence="8">
    <location>
        <begin position="41"/>
        <end position="101"/>
    </location>
</feature>
<dbReference type="Pfam" id="PF00082">
    <property type="entry name" value="Peptidase_S8"/>
    <property type="match status" value="1"/>
</dbReference>
<name>A0A399FF31_9DEIN</name>
<dbReference type="Pfam" id="PF02368">
    <property type="entry name" value="Big_2"/>
    <property type="match status" value="1"/>
</dbReference>
<reference evidence="10 11" key="1">
    <citation type="submission" date="2018-08" db="EMBL/GenBank/DDBJ databases">
        <title>Meiothermus granaticius genome AF-68 sequencing project.</title>
        <authorList>
            <person name="Da Costa M.S."/>
            <person name="Albuquerque L."/>
            <person name="Raposo P."/>
            <person name="Froufe H.J.C."/>
            <person name="Barroso C.S."/>
            <person name="Egas C."/>
        </authorList>
    </citation>
    <scope>NUCLEOTIDE SEQUENCE [LARGE SCALE GENOMIC DNA]</scope>
    <source>
        <strain evidence="10 11">AF-68</strain>
    </source>
</reference>
<keyword evidence="11" id="KW-1185">Reference proteome</keyword>
<dbReference type="InterPro" id="IPR022398">
    <property type="entry name" value="Peptidase_S8_His-AS"/>
</dbReference>
<proteinExistence type="inferred from homology"/>
<dbReference type="PROSITE" id="PS00136">
    <property type="entry name" value="SUBTILASE_ASP"/>
    <property type="match status" value="1"/>
</dbReference>
<dbReference type="AlphaFoldDB" id="A0A399FF31"/>
<organism evidence="10 11">
    <name type="scientific">Meiothermus granaticius NBRC 107808</name>
    <dbReference type="NCBI Taxonomy" id="1227551"/>
    <lineage>
        <taxon>Bacteria</taxon>
        <taxon>Thermotogati</taxon>
        <taxon>Deinococcota</taxon>
        <taxon>Deinococci</taxon>
        <taxon>Thermales</taxon>
        <taxon>Thermaceae</taxon>
        <taxon>Meiothermus</taxon>
    </lineage>
</organism>
<dbReference type="PROSITE" id="PS00137">
    <property type="entry name" value="SUBTILASE_HIS"/>
    <property type="match status" value="1"/>
</dbReference>
<evidence type="ECO:0000256" key="5">
    <source>
        <dbReference type="PROSITE-ProRule" id="PRU01240"/>
    </source>
</evidence>
<comment type="caution">
    <text evidence="10">The sequence shown here is derived from an EMBL/GenBank/DDBJ whole genome shotgun (WGS) entry which is preliminary data.</text>
</comment>
<dbReference type="Gene3D" id="2.60.40.1080">
    <property type="match status" value="1"/>
</dbReference>
<accession>A0A399FF31</accession>
<sequence length="759" mass="76521">MGPVYSGRVRKSHISLPIAALLLILAACSSGSKTVSVSIASPNPLNLVVGSQVQLSANVSGSSNIAVTWSSSNPGVASISTTGLLSAQAPGSTVITAQSVADSSQKATLSVNVQPASTGGTNSISGTVSVGAAASSLAQSEFVPGELIVKFRSGVSLQSVQTLSAGGIQLQQVRPLSLANTYLYRTTPTREAVLQCLNELQGRSDVEYAQPNFILRPQATPNDPRFPDQWNLPAINVPAAWDLTKGSASVVVAVLDTGIVSSHEDLSSKLVPGYNFISDSNNGGPRGPNPEDTDTGGEFHGTHVAGIIGAATNNAKGIAAVGWNTRILPVRVISANGGTTADIIDGLRWAAGLAVSGVPNNPNPAAILNLSLGGPGRCSDSPALQSAINDALGQGAILTVAAGNSSVDATTFTPASCSGVITVGATDRNGNRASYSNTGPRIDLMAPGGDASNGILSTINNNSYGFLAGTSQAAPHVAGVIALMKAIKPSLGAGEALSILKSTAKAIGSCGGNCGAGLIDAGAALNQLSPPTPQKGLALSASPSAVTLTLGNSASVSVSLSIIRTNFSDPVTLSLSGVPSGLSATLSSSSVSGNNATLTLGLSGSPASGAYSLTISGSGGGVSASTTVVVNVVPATPSPARDIQGTKIYFDAVTSQTPLTITPDFNPLGIGQSGLAAPYRRDNLDSGVIGYRVSAWKDVNGNGQQDAGDLFAWYTVNGNIATVPVGSQNINLQLQPILSTTYTRDQMLREIREKGHPSR</sequence>
<dbReference type="InterPro" id="IPR000209">
    <property type="entry name" value="Peptidase_S8/S53_dom"/>
</dbReference>
<evidence type="ECO:0000259" key="8">
    <source>
        <dbReference type="Pfam" id="PF02368"/>
    </source>
</evidence>
<dbReference type="InterPro" id="IPR003343">
    <property type="entry name" value="Big_2"/>
</dbReference>
<keyword evidence="3 5" id="KW-0378">Hydrolase</keyword>
<dbReference type="InterPro" id="IPR023828">
    <property type="entry name" value="Peptidase_S8_Ser-AS"/>
</dbReference>
<keyword evidence="2 5" id="KW-0645">Protease</keyword>
<dbReference type="InterPro" id="IPR050131">
    <property type="entry name" value="Peptidase_S8_subtilisin-like"/>
</dbReference>
<dbReference type="Gene3D" id="3.40.50.200">
    <property type="entry name" value="Peptidase S8/S53 domain"/>
    <property type="match status" value="1"/>
</dbReference>
<dbReference type="Pfam" id="PF22148">
    <property type="entry name" value="Fervidolysin_NPro-like"/>
    <property type="match status" value="1"/>
</dbReference>
<dbReference type="InterPro" id="IPR054399">
    <property type="entry name" value="Fervidolysin-like_N_prodom"/>
</dbReference>
<dbReference type="PROSITE" id="PS51892">
    <property type="entry name" value="SUBTILASE"/>
    <property type="match status" value="1"/>
</dbReference>
<feature type="domain" description="Fervidolysin-like N-terminal prodomain" evidence="9">
    <location>
        <begin position="132"/>
        <end position="212"/>
    </location>
</feature>
<dbReference type="EMBL" id="QWLB01000002">
    <property type="protein sequence ID" value="RIH93822.1"/>
    <property type="molecule type" value="Genomic_DNA"/>
</dbReference>
<evidence type="ECO:0000256" key="4">
    <source>
        <dbReference type="ARBA" id="ARBA00022825"/>
    </source>
</evidence>
<evidence type="ECO:0000259" key="7">
    <source>
        <dbReference type="Pfam" id="PF00082"/>
    </source>
</evidence>
<dbReference type="SUPFAM" id="SSF52743">
    <property type="entry name" value="Subtilisin-like"/>
    <property type="match status" value="1"/>
</dbReference>
<protein>
    <submittedName>
        <fullName evidence="10">Extracellular basic protease</fullName>
        <ecNumber evidence="10">3.4.21.-</ecNumber>
    </submittedName>
</protein>
<evidence type="ECO:0000256" key="3">
    <source>
        <dbReference type="ARBA" id="ARBA00022801"/>
    </source>
</evidence>
<feature type="active site" description="Charge relay system" evidence="5">
    <location>
        <position position="256"/>
    </location>
</feature>
<dbReference type="EC" id="3.4.21.-" evidence="10"/>
<comment type="similarity">
    <text evidence="1 5 6">Belongs to the peptidase S8 family.</text>
</comment>
<dbReference type="InterPro" id="IPR034176">
    <property type="entry name" value="Peptidases_S8_13"/>
</dbReference>
<dbReference type="InterPro" id="IPR023827">
    <property type="entry name" value="Peptidase_S8_Asp-AS"/>
</dbReference>
<dbReference type="PANTHER" id="PTHR43806">
    <property type="entry name" value="PEPTIDASE S8"/>
    <property type="match status" value="1"/>
</dbReference>
<dbReference type="PRINTS" id="PR00723">
    <property type="entry name" value="SUBTILISIN"/>
</dbReference>
<evidence type="ECO:0000256" key="6">
    <source>
        <dbReference type="RuleBase" id="RU003355"/>
    </source>
</evidence>
<dbReference type="GO" id="GO:0004252">
    <property type="term" value="F:serine-type endopeptidase activity"/>
    <property type="evidence" value="ECO:0007669"/>
    <property type="project" value="UniProtKB-UniRule"/>
</dbReference>
<feature type="active site" description="Charge relay system" evidence="5">
    <location>
        <position position="471"/>
    </location>
</feature>
<dbReference type="SUPFAM" id="SSF49373">
    <property type="entry name" value="Invasin/intimin cell-adhesion fragments"/>
    <property type="match status" value="1"/>
</dbReference>
<feature type="active site" description="Charge relay system" evidence="5">
    <location>
        <position position="300"/>
    </location>
</feature>
<evidence type="ECO:0000313" key="11">
    <source>
        <dbReference type="Proteomes" id="UP000266178"/>
    </source>
</evidence>
<dbReference type="InterPro" id="IPR015500">
    <property type="entry name" value="Peptidase_S8_subtilisin-rel"/>
</dbReference>
<evidence type="ECO:0000256" key="1">
    <source>
        <dbReference type="ARBA" id="ARBA00011073"/>
    </source>
</evidence>
<dbReference type="InterPro" id="IPR008964">
    <property type="entry name" value="Invasin/intimin_cell_adhesion"/>
</dbReference>
<dbReference type="GO" id="GO:0006508">
    <property type="term" value="P:proteolysis"/>
    <property type="evidence" value="ECO:0007669"/>
    <property type="project" value="UniProtKB-KW"/>
</dbReference>
<feature type="domain" description="Peptidase S8/S53" evidence="7">
    <location>
        <begin position="249"/>
        <end position="511"/>
    </location>
</feature>
<dbReference type="PANTHER" id="PTHR43806:SF11">
    <property type="entry name" value="CEREVISIN-RELATED"/>
    <property type="match status" value="1"/>
</dbReference>
<dbReference type="CDD" id="cd07496">
    <property type="entry name" value="Peptidases_S8_13"/>
    <property type="match status" value="1"/>
</dbReference>
<dbReference type="PROSITE" id="PS00138">
    <property type="entry name" value="SUBTILASE_SER"/>
    <property type="match status" value="1"/>
</dbReference>